<dbReference type="AlphaFoldDB" id="A0A3R9P4X8"/>
<proteinExistence type="predicted"/>
<keyword evidence="1" id="KW-0812">Transmembrane</keyword>
<organism evidence="2 3">
    <name type="scientific">Salibacterium salarium</name>
    <dbReference type="NCBI Taxonomy" id="284579"/>
    <lineage>
        <taxon>Bacteria</taxon>
        <taxon>Bacillati</taxon>
        <taxon>Bacillota</taxon>
        <taxon>Bacilli</taxon>
        <taxon>Bacillales</taxon>
        <taxon>Bacillaceae</taxon>
    </lineage>
</organism>
<feature type="transmembrane region" description="Helical" evidence="1">
    <location>
        <begin position="6"/>
        <end position="28"/>
    </location>
</feature>
<feature type="transmembrane region" description="Helical" evidence="1">
    <location>
        <begin position="48"/>
        <end position="65"/>
    </location>
</feature>
<dbReference type="EMBL" id="RBVX01000027">
    <property type="protein sequence ID" value="RSL31217.1"/>
    <property type="molecule type" value="Genomic_DNA"/>
</dbReference>
<dbReference type="InterPro" id="IPR058887">
    <property type="entry name" value="YuzI-like"/>
</dbReference>
<dbReference type="Proteomes" id="UP000275076">
    <property type="component" value="Unassembled WGS sequence"/>
</dbReference>
<evidence type="ECO:0000313" key="2">
    <source>
        <dbReference type="EMBL" id="RSL31217.1"/>
    </source>
</evidence>
<evidence type="ECO:0000256" key="1">
    <source>
        <dbReference type="SAM" id="Phobius"/>
    </source>
</evidence>
<keyword evidence="3" id="KW-1185">Reference proteome</keyword>
<name>A0A3R9P4X8_9BACI</name>
<keyword evidence="1" id="KW-0472">Membrane</keyword>
<evidence type="ECO:0000313" key="3">
    <source>
        <dbReference type="Proteomes" id="UP000275076"/>
    </source>
</evidence>
<dbReference type="OrthoDB" id="2972455at2"/>
<dbReference type="RefSeq" id="WP_125559126.1">
    <property type="nucleotide sequence ID" value="NZ_RBVX01000027.1"/>
</dbReference>
<sequence length="68" mass="7455">MIVRFMMLTIGFGLAAVGGISVIAYLNYIPAGLSIIEYILFIFQRSEGTLLVVGLLLITGSIYWPEKS</sequence>
<accession>A0A3R9P4X8</accession>
<protein>
    <submittedName>
        <fullName evidence="2">Uncharacterized protein</fullName>
    </submittedName>
</protein>
<comment type="caution">
    <text evidence="2">The sequence shown here is derived from an EMBL/GenBank/DDBJ whole genome shotgun (WGS) entry which is preliminary data.</text>
</comment>
<keyword evidence="1" id="KW-1133">Transmembrane helix</keyword>
<reference evidence="2 3" key="1">
    <citation type="submission" date="2018-10" db="EMBL/GenBank/DDBJ databases">
        <title>Draft genome sequence of Bacillus salarius IM0101, isolated from a hypersaline soil in Inner Mongolia, China.</title>
        <authorList>
            <person name="Yamprayoonswat W."/>
            <person name="Boonvisut S."/>
            <person name="Jumpathong W."/>
            <person name="Sittihan S."/>
            <person name="Ruangsuj P."/>
            <person name="Wanthongcharoen S."/>
            <person name="Thongpramul N."/>
            <person name="Pimmason S."/>
            <person name="Yu B."/>
            <person name="Yasawong M."/>
        </authorList>
    </citation>
    <scope>NUCLEOTIDE SEQUENCE [LARGE SCALE GENOMIC DNA]</scope>
    <source>
        <strain evidence="2 3">IM0101</strain>
    </source>
</reference>
<gene>
    <name evidence="2" type="ORF">D7Z54_22180</name>
</gene>
<dbReference type="Pfam" id="PF26135">
    <property type="entry name" value="YuzI"/>
    <property type="match status" value="1"/>
</dbReference>